<organism evidence="8 9">
    <name type="scientific">Vigna mungo</name>
    <name type="common">Black gram</name>
    <name type="synonym">Phaseolus mungo</name>
    <dbReference type="NCBI Taxonomy" id="3915"/>
    <lineage>
        <taxon>Eukaryota</taxon>
        <taxon>Viridiplantae</taxon>
        <taxon>Streptophyta</taxon>
        <taxon>Embryophyta</taxon>
        <taxon>Tracheophyta</taxon>
        <taxon>Spermatophyta</taxon>
        <taxon>Magnoliopsida</taxon>
        <taxon>eudicotyledons</taxon>
        <taxon>Gunneridae</taxon>
        <taxon>Pentapetalae</taxon>
        <taxon>rosids</taxon>
        <taxon>fabids</taxon>
        <taxon>Fabales</taxon>
        <taxon>Fabaceae</taxon>
        <taxon>Papilionoideae</taxon>
        <taxon>50 kb inversion clade</taxon>
        <taxon>NPAAA clade</taxon>
        <taxon>indigoferoid/millettioid clade</taxon>
        <taxon>Phaseoleae</taxon>
        <taxon>Vigna</taxon>
    </lineage>
</organism>
<sequence>MTASEPQLIYNSIERIERQRRLVSLEVPARAHTQFSHPLVTCPPRVTQHTRHSSHATHKHWLYSDSDPPQCFSELIRSSSLALFLCIVSISMEESSYTGLPTSHLLGSVPAVITEENNTTKHVATDASMQIFPPNNGVDRGTGYQTVGGRTEAFEQQPANNWRGVFSISSYSQYFDVDTDVVVIRLISSLNPVAGDFFSKIDANPDLYGLIWISTTLVFVLAALGNMATFLMQKHADNSTSWSFDVSYMNVAACSIYGYAIVVPLAYYFFLQYMGSNASLIRFWCMWGYSLTIFIMSSFLLLIPVEFLRWVIILLTGVASASFVALNLRSYIEGNELSVSIIAAFFLQIALAIFIKNRRGISANFSISPVRGSVSFWLNVEDSIPGKGIMNDHDL</sequence>
<evidence type="ECO:0000256" key="1">
    <source>
        <dbReference type="ARBA" id="ARBA00004141"/>
    </source>
</evidence>
<evidence type="ECO:0000256" key="3">
    <source>
        <dbReference type="ARBA" id="ARBA00022692"/>
    </source>
</evidence>
<dbReference type="GO" id="GO:0016192">
    <property type="term" value="P:vesicle-mediated transport"/>
    <property type="evidence" value="ECO:0007669"/>
    <property type="project" value="InterPro"/>
</dbReference>
<protein>
    <recommendedName>
        <fullName evidence="6">Protein YIP</fullName>
    </recommendedName>
</protein>
<dbReference type="InterPro" id="IPR006977">
    <property type="entry name" value="Yip1_dom"/>
</dbReference>
<feature type="transmembrane region" description="Helical" evidence="6">
    <location>
        <begin position="281"/>
        <end position="303"/>
    </location>
</feature>
<keyword evidence="3 6" id="KW-0812">Transmembrane</keyword>
<comment type="similarity">
    <text evidence="2 6">Belongs to the YIP1 family.</text>
</comment>
<evidence type="ECO:0000313" key="9">
    <source>
        <dbReference type="Proteomes" id="UP001374535"/>
    </source>
</evidence>
<feature type="transmembrane region" description="Helical" evidence="6">
    <location>
        <begin position="337"/>
        <end position="355"/>
    </location>
</feature>
<dbReference type="EMBL" id="CP144690">
    <property type="protein sequence ID" value="WVY90895.1"/>
    <property type="molecule type" value="Genomic_DNA"/>
</dbReference>
<dbReference type="Pfam" id="PF04893">
    <property type="entry name" value="Yip1"/>
    <property type="match status" value="1"/>
</dbReference>
<keyword evidence="5 6" id="KW-0472">Membrane</keyword>
<accession>A0AAQ3RGJ8</accession>
<dbReference type="PANTHER" id="PTHR12822">
    <property type="entry name" value="PROTEIN YIPF"/>
    <property type="match status" value="1"/>
</dbReference>
<evidence type="ECO:0000256" key="4">
    <source>
        <dbReference type="ARBA" id="ARBA00022989"/>
    </source>
</evidence>
<dbReference type="AlphaFoldDB" id="A0AAQ3RGJ8"/>
<evidence type="ECO:0000313" key="8">
    <source>
        <dbReference type="EMBL" id="WVY90895.1"/>
    </source>
</evidence>
<keyword evidence="9" id="KW-1185">Reference proteome</keyword>
<evidence type="ECO:0000256" key="2">
    <source>
        <dbReference type="ARBA" id="ARBA00010596"/>
    </source>
</evidence>
<comment type="subcellular location">
    <subcellularLocation>
        <location evidence="6">Golgi apparatus membrane</location>
        <topology evidence="6">Multi-pass membrane protein</topology>
    </subcellularLocation>
    <subcellularLocation>
        <location evidence="1">Membrane</location>
        <topology evidence="1">Multi-pass membrane protein</topology>
    </subcellularLocation>
</comment>
<evidence type="ECO:0000256" key="5">
    <source>
        <dbReference type="ARBA" id="ARBA00023136"/>
    </source>
</evidence>
<dbReference type="InterPro" id="IPR039765">
    <property type="entry name" value="Yip5/YIPF1/YIPF2"/>
</dbReference>
<reference evidence="8 9" key="1">
    <citation type="journal article" date="2023" name="Life. Sci Alliance">
        <title>Evolutionary insights into 3D genome organization and epigenetic landscape of Vigna mungo.</title>
        <authorList>
            <person name="Junaid A."/>
            <person name="Singh B."/>
            <person name="Bhatia S."/>
        </authorList>
    </citation>
    <scope>NUCLEOTIDE SEQUENCE [LARGE SCALE GENOMIC DNA]</scope>
    <source>
        <strain evidence="8">Urdbean</strain>
    </source>
</reference>
<proteinExistence type="inferred from homology"/>
<dbReference type="GO" id="GO:0031267">
    <property type="term" value="F:small GTPase binding"/>
    <property type="evidence" value="ECO:0007669"/>
    <property type="project" value="InterPro"/>
</dbReference>
<keyword evidence="4 6" id="KW-1133">Transmembrane helix</keyword>
<feature type="domain" description="Yip1" evidence="7">
    <location>
        <begin position="191"/>
        <end position="354"/>
    </location>
</feature>
<gene>
    <name evidence="8" type="ORF">V8G54_036409</name>
</gene>
<feature type="transmembrane region" description="Helical" evidence="6">
    <location>
        <begin position="207"/>
        <end position="227"/>
    </location>
</feature>
<dbReference type="GO" id="GO:0000139">
    <property type="term" value="C:Golgi membrane"/>
    <property type="evidence" value="ECO:0007669"/>
    <property type="project" value="UniProtKB-SubCell"/>
</dbReference>
<evidence type="ECO:0000259" key="7">
    <source>
        <dbReference type="Pfam" id="PF04893"/>
    </source>
</evidence>
<dbReference type="Proteomes" id="UP001374535">
    <property type="component" value="Chromosome 11"/>
</dbReference>
<name>A0AAQ3RGJ8_VIGMU</name>
<evidence type="ECO:0000256" key="6">
    <source>
        <dbReference type="RuleBase" id="RU361264"/>
    </source>
</evidence>
<dbReference type="PANTHER" id="PTHR12822:SF5">
    <property type="entry name" value="PROTEIN YIP"/>
    <property type="match status" value="1"/>
</dbReference>
<feature type="transmembrane region" description="Helical" evidence="6">
    <location>
        <begin position="248"/>
        <end position="269"/>
    </location>
</feature>
<feature type="transmembrane region" description="Helical" evidence="6">
    <location>
        <begin position="310"/>
        <end position="331"/>
    </location>
</feature>